<comment type="caution">
    <text evidence="2">The sequence shown here is derived from an EMBL/GenBank/DDBJ whole genome shotgun (WGS) entry which is preliminary data.</text>
</comment>
<evidence type="ECO:0000256" key="1">
    <source>
        <dbReference type="SAM" id="MobiDB-lite"/>
    </source>
</evidence>
<feature type="compositionally biased region" description="Basic and acidic residues" evidence="1">
    <location>
        <begin position="287"/>
        <end position="297"/>
    </location>
</feature>
<dbReference type="EMBL" id="JAIWOZ010000004">
    <property type="protein sequence ID" value="KAH6605760.1"/>
    <property type="molecule type" value="Genomic_DNA"/>
</dbReference>
<evidence type="ECO:0000313" key="3">
    <source>
        <dbReference type="Proteomes" id="UP000827724"/>
    </source>
</evidence>
<dbReference type="Proteomes" id="UP000827724">
    <property type="component" value="Unassembled WGS sequence"/>
</dbReference>
<accession>A0A9P8QM58</accession>
<feature type="region of interest" description="Disordered" evidence="1">
    <location>
        <begin position="346"/>
        <end position="383"/>
    </location>
</feature>
<gene>
    <name evidence="2" type="ORF">Trco_004913</name>
</gene>
<feature type="compositionally biased region" description="Acidic residues" evidence="1">
    <location>
        <begin position="276"/>
        <end position="286"/>
    </location>
</feature>
<feature type="compositionally biased region" description="Basic and acidic residues" evidence="1">
    <location>
        <begin position="144"/>
        <end position="160"/>
    </location>
</feature>
<proteinExistence type="predicted"/>
<feature type="region of interest" description="Disordered" evidence="1">
    <location>
        <begin position="112"/>
        <end position="228"/>
    </location>
</feature>
<feature type="compositionally biased region" description="Acidic residues" evidence="1">
    <location>
        <begin position="210"/>
        <end position="228"/>
    </location>
</feature>
<evidence type="ECO:0000313" key="2">
    <source>
        <dbReference type="EMBL" id="KAH6605760.1"/>
    </source>
</evidence>
<protein>
    <submittedName>
        <fullName evidence="2">Uncharacterized protein</fullName>
    </submittedName>
</protein>
<name>A0A9P8QM58_9HYPO</name>
<feature type="compositionally biased region" description="Basic and acidic residues" evidence="1">
    <location>
        <begin position="188"/>
        <end position="209"/>
    </location>
</feature>
<keyword evidence="3" id="KW-1185">Reference proteome</keyword>
<dbReference type="AlphaFoldDB" id="A0A9P8QM58"/>
<sequence>MRSNHYIYILEGWICQIGLLIVHGLGVKLASVDGLDFRFAGGRRLRVAHAVEDPQQNGHDDGSAGDAEDGDLGGQILGLVLGLERLRADDVGDGEGNGDDGVDGDLFGVSLGVGADQGVDESQGSHVEVDEVDAGQGAASGGGKGHERGADDGRDQERNDAQPARQVVVDGVGAGEGGEDGDGAGGYVEERRLHGRQEDGVDDGGREGGDDAGGDDDENGVEEEQPDLEVLEGVPDAGRVEDLVAGAGLVSGQRLLDQGLFVLGQELGLADAAGHEEDDGDGDDEVEGAHGHEHDAPALEGRGPRAVLGGPGDEASEDLPAAQAAVPDAGAQGGLLLVVPLRRDHDEGRRDDGLEGAQESPDGGGAGEVLGRGRGGDDDAPEQDVEAQHLGHGELLDQVALGKLGEGVADEEGGGHPGEVVADEVEVLGDAHDVGVVDEHLVEELQEVAEEHERHDVHVDLSVDGLELLRLGRRVVWGRARM</sequence>
<feature type="compositionally biased region" description="Gly residues" evidence="1">
    <location>
        <begin position="362"/>
        <end position="373"/>
    </location>
</feature>
<organism evidence="2 3">
    <name type="scientific">Trichoderma cornu-damae</name>
    <dbReference type="NCBI Taxonomy" id="654480"/>
    <lineage>
        <taxon>Eukaryota</taxon>
        <taxon>Fungi</taxon>
        <taxon>Dikarya</taxon>
        <taxon>Ascomycota</taxon>
        <taxon>Pezizomycotina</taxon>
        <taxon>Sordariomycetes</taxon>
        <taxon>Hypocreomycetidae</taxon>
        <taxon>Hypocreales</taxon>
        <taxon>Hypocreaceae</taxon>
        <taxon>Trichoderma</taxon>
    </lineage>
</organism>
<feature type="region of interest" description="Disordered" evidence="1">
    <location>
        <begin position="273"/>
        <end position="320"/>
    </location>
</feature>
<reference evidence="2" key="1">
    <citation type="submission" date="2021-08" db="EMBL/GenBank/DDBJ databases">
        <title>Chromosome-Level Trichoderma cornu-damae using Hi-C Data.</title>
        <authorList>
            <person name="Kim C.S."/>
        </authorList>
    </citation>
    <scope>NUCLEOTIDE SEQUENCE</scope>
    <source>
        <strain evidence="2">KA19-0412C</strain>
    </source>
</reference>